<dbReference type="EC" id="5.2.1.8" evidence="7"/>
<organism evidence="10 11">
    <name type="scientific">Halalkalibacter okhensis</name>
    <dbReference type="NCBI Taxonomy" id="333138"/>
    <lineage>
        <taxon>Bacteria</taxon>
        <taxon>Bacillati</taxon>
        <taxon>Bacillota</taxon>
        <taxon>Bacilli</taxon>
        <taxon>Bacillales</taxon>
        <taxon>Bacillaceae</taxon>
        <taxon>Halalkalibacter</taxon>
    </lineage>
</organism>
<dbReference type="PANTHER" id="PTHR47245:SF2">
    <property type="entry name" value="PEPTIDYL-PROLYL CIS-TRANS ISOMERASE HP_0175-RELATED"/>
    <property type="match status" value="1"/>
</dbReference>
<dbReference type="HAMAP" id="MF_01145">
    <property type="entry name" value="Foldase_PrsA"/>
    <property type="match status" value="1"/>
</dbReference>
<dbReference type="SUPFAM" id="SSF109998">
    <property type="entry name" value="Triger factor/SurA peptide-binding domain-like"/>
    <property type="match status" value="1"/>
</dbReference>
<keyword evidence="6 7" id="KW-0449">Lipoprotein</keyword>
<evidence type="ECO:0000256" key="4">
    <source>
        <dbReference type="ARBA" id="ARBA00023136"/>
    </source>
</evidence>
<dbReference type="InterPro" id="IPR050245">
    <property type="entry name" value="PrsA_foldase"/>
</dbReference>
<comment type="subcellular location">
    <subcellularLocation>
        <location evidence="1 7">Cell membrane</location>
        <topology evidence="1 7">Lipid-anchor</topology>
    </subcellularLocation>
</comment>
<gene>
    <name evidence="7" type="primary">prsA</name>
    <name evidence="10" type="ORF">LQ50_01835</name>
</gene>
<keyword evidence="11" id="KW-1185">Reference proteome</keyword>
<evidence type="ECO:0000313" key="11">
    <source>
        <dbReference type="Proteomes" id="UP000030832"/>
    </source>
</evidence>
<keyword evidence="7" id="KW-0732">Signal</keyword>
<evidence type="ECO:0000313" key="10">
    <source>
        <dbReference type="EMBL" id="KHF42050.1"/>
    </source>
</evidence>
<protein>
    <recommendedName>
        <fullName evidence="7">Foldase protein PrsA</fullName>
        <ecNumber evidence="7">5.2.1.8</ecNumber>
    </recommendedName>
</protein>
<keyword evidence="4 7" id="KW-0472">Membrane</keyword>
<evidence type="ECO:0000256" key="1">
    <source>
        <dbReference type="ARBA" id="ARBA00004193"/>
    </source>
</evidence>
<dbReference type="RefSeq" id="WP_034625335.1">
    <property type="nucleotide sequence ID" value="NZ_JRJU01000001.1"/>
</dbReference>
<evidence type="ECO:0000256" key="7">
    <source>
        <dbReference type="HAMAP-Rule" id="MF_01145"/>
    </source>
</evidence>
<sequence>MKKRLITAIGVACMITLAACNNEDTAADDTAVAIVDGTEITEAEFVDELKTKHGDAILQEMIRDHVLDQAIETVEIPEEEIEEELDMLRNEFRTAYNIEDDEGILDALQNQFNLEVESLDDFVTEYLLPPLVLQKLATEGIEITEEDIRSYYEENEEQFSEQVRASHILVEDEETANDLIERIEAGEDFADLAREYSTDPGSGARGGDLDFFGRGQMVEPFEDAAFSLEIGEMSEPVESDFGFHIIKVTDQRDEFEDFIEEIEQVLIQQQSKSQDEVMAELIENANVDIKDPRFSNLFGTEPAE</sequence>
<dbReference type="EMBL" id="JRJU01000001">
    <property type="protein sequence ID" value="KHF42050.1"/>
    <property type="molecule type" value="Genomic_DNA"/>
</dbReference>
<evidence type="ECO:0000256" key="5">
    <source>
        <dbReference type="ARBA" id="ARBA00023139"/>
    </source>
</evidence>
<dbReference type="GO" id="GO:0003755">
    <property type="term" value="F:peptidyl-prolyl cis-trans isomerase activity"/>
    <property type="evidence" value="ECO:0007669"/>
    <property type="project" value="UniProtKB-UniRule"/>
</dbReference>
<dbReference type="OrthoDB" id="14196at2"/>
<dbReference type="PROSITE" id="PS51257">
    <property type="entry name" value="PROKAR_LIPOPROTEIN"/>
    <property type="match status" value="1"/>
</dbReference>
<dbReference type="Gene3D" id="3.10.50.40">
    <property type="match status" value="1"/>
</dbReference>
<comment type="function">
    <text evidence="7">Plays a major role in protein secretion by helping the post-translocational extracellular folding of several secreted proteins.</text>
</comment>
<dbReference type="SUPFAM" id="SSF54534">
    <property type="entry name" value="FKBP-like"/>
    <property type="match status" value="1"/>
</dbReference>
<comment type="caution">
    <text evidence="10">The sequence shown here is derived from an EMBL/GenBank/DDBJ whole genome shotgun (WGS) entry which is preliminary data.</text>
</comment>
<dbReference type="PROSITE" id="PS50198">
    <property type="entry name" value="PPIC_PPIASE_2"/>
    <property type="match status" value="1"/>
</dbReference>
<dbReference type="InterPro" id="IPR023059">
    <property type="entry name" value="Foldase_PrsA"/>
</dbReference>
<feature type="domain" description="PpiC" evidence="9">
    <location>
        <begin position="160"/>
        <end position="250"/>
    </location>
</feature>
<dbReference type="PANTHER" id="PTHR47245">
    <property type="entry name" value="PEPTIDYLPROLYL ISOMERASE"/>
    <property type="match status" value="1"/>
</dbReference>
<evidence type="ECO:0000256" key="3">
    <source>
        <dbReference type="ARBA" id="ARBA00022475"/>
    </source>
</evidence>
<dbReference type="InterPro" id="IPR000297">
    <property type="entry name" value="PPIase_PpiC"/>
</dbReference>
<evidence type="ECO:0000256" key="2">
    <source>
        <dbReference type="ARBA" id="ARBA00006071"/>
    </source>
</evidence>
<name>A0A0B0IL60_9BACI</name>
<dbReference type="Pfam" id="PF13616">
    <property type="entry name" value="Rotamase_3"/>
    <property type="match status" value="1"/>
</dbReference>
<dbReference type="AlphaFoldDB" id="A0A0B0IL60"/>
<dbReference type="STRING" id="333138.LQ50_01835"/>
<proteinExistence type="inferred from homology"/>
<comment type="similarity">
    <text evidence="2 7">Belongs to the PrsA family.</text>
</comment>
<dbReference type="eggNOG" id="COG0760">
    <property type="taxonomic scope" value="Bacteria"/>
</dbReference>
<evidence type="ECO:0000259" key="9">
    <source>
        <dbReference type="PROSITE" id="PS50198"/>
    </source>
</evidence>
<dbReference type="InterPro" id="IPR027304">
    <property type="entry name" value="Trigger_fact/SurA_dom_sf"/>
</dbReference>
<evidence type="ECO:0000256" key="8">
    <source>
        <dbReference type="PROSITE-ProRule" id="PRU00278"/>
    </source>
</evidence>
<keyword evidence="7 8" id="KW-0697">Rotamase</keyword>
<reference evidence="10 11" key="1">
    <citation type="submission" date="2014-09" db="EMBL/GenBank/DDBJ databases">
        <title>Genome sequencing and annotation of Bacillus Okhensis strain Kh10-101T.</title>
        <authorList>
            <person name="Prakash J.S."/>
        </authorList>
    </citation>
    <scope>NUCLEOTIDE SEQUENCE [LARGE SCALE GENOMIC DNA]</scope>
    <source>
        <strain evidence="11">Kh10-101T</strain>
    </source>
</reference>
<evidence type="ECO:0000256" key="6">
    <source>
        <dbReference type="ARBA" id="ARBA00023288"/>
    </source>
</evidence>
<keyword evidence="3 7" id="KW-1003">Cell membrane</keyword>
<dbReference type="Proteomes" id="UP000030832">
    <property type="component" value="Unassembled WGS sequence"/>
</dbReference>
<keyword evidence="7 8" id="KW-0413">Isomerase</keyword>
<dbReference type="GO" id="GO:0005886">
    <property type="term" value="C:plasma membrane"/>
    <property type="evidence" value="ECO:0007669"/>
    <property type="project" value="UniProtKB-SubCell"/>
</dbReference>
<dbReference type="InterPro" id="IPR046357">
    <property type="entry name" value="PPIase_dom_sf"/>
</dbReference>
<dbReference type="GO" id="GO:0006457">
    <property type="term" value="P:protein folding"/>
    <property type="evidence" value="ECO:0007669"/>
    <property type="project" value="UniProtKB-UniRule"/>
</dbReference>
<accession>A0A0B0IL60</accession>
<keyword evidence="5 7" id="KW-0564">Palmitate</keyword>
<comment type="catalytic activity">
    <reaction evidence="7">
        <text>[protein]-peptidylproline (omega=180) = [protein]-peptidylproline (omega=0)</text>
        <dbReference type="Rhea" id="RHEA:16237"/>
        <dbReference type="Rhea" id="RHEA-COMP:10747"/>
        <dbReference type="Rhea" id="RHEA-COMP:10748"/>
        <dbReference type="ChEBI" id="CHEBI:83833"/>
        <dbReference type="ChEBI" id="CHEBI:83834"/>
        <dbReference type="EC" id="5.2.1.8"/>
    </reaction>
</comment>